<comment type="caution">
    <text evidence="2">The sequence shown here is derived from an EMBL/GenBank/DDBJ whole genome shotgun (WGS) entry which is preliminary data.</text>
</comment>
<dbReference type="EMBL" id="CAJVPZ010021298">
    <property type="protein sequence ID" value="CAG8705714.1"/>
    <property type="molecule type" value="Genomic_DNA"/>
</dbReference>
<evidence type="ECO:0000313" key="3">
    <source>
        <dbReference type="Proteomes" id="UP000789396"/>
    </source>
</evidence>
<feature type="region of interest" description="Disordered" evidence="1">
    <location>
        <begin position="1"/>
        <end position="70"/>
    </location>
</feature>
<sequence>MEYTGQEEVPDLISLNDSEPEDREHLIANSLQGNQENKLNDESTDEPVGNQVTSSTPSENSSCVNKSSKPNLKDIQLVPINKVPGKKNRLQPCGHLMGTMNTSTSNFIGHLVLRHLLTEAIHKQKQKQSTQQNIGQMFQQMAVIDSKRKESQDQKFVSMLVKDQMPISIRDGTSLIEFLAEFDPNYKLPNEKLCRKLLTDAFVSSKE</sequence>
<feature type="non-terminal residue" evidence="2">
    <location>
        <position position="207"/>
    </location>
</feature>
<name>A0A9N9N6S2_9GLOM</name>
<accession>A0A9N9N6S2</accession>
<dbReference type="Proteomes" id="UP000789396">
    <property type="component" value="Unassembled WGS sequence"/>
</dbReference>
<dbReference type="AlphaFoldDB" id="A0A9N9N6S2"/>
<dbReference type="OrthoDB" id="2482139at2759"/>
<feature type="compositionally biased region" description="Polar residues" evidence="1">
    <location>
        <begin position="50"/>
        <end position="70"/>
    </location>
</feature>
<dbReference type="SUPFAM" id="SSF140996">
    <property type="entry name" value="Hermes dimerisation domain"/>
    <property type="match status" value="1"/>
</dbReference>
<evidence type="ECO:0000256" key="1">
    <source>
        <dbReference type="SAM" id="MobiDB-lite"/>
    </source>
</evidence>
<organism evidence="2 3">
    <name type="scientific">Racocetra fulgida</name>
    <dbReference type="NCBI Taxonomy" id="60492"/>
    <lineage>
        <taxon>Eukaryota</taxon>
        <taxon>Fungi</taxon>
        <taxon>Fungi incertae sedis</taxon>
        <taxon>Mucoromycota</taxon>
        <taxon>Glomeromycotina</taxon>
        <taxon>Glomeromycetes</taxon>
        <taxon>Diversisporales</taxon>
        <taxon>Gigasporaceae</taxon>
        <taxon>Racocetra</taxon>
    </lineage>
</organism>
<reference evidence="2" key="1">
    <citation type="submission" date="2021-06" db="EMBL/GenBank/DDBJ databases">
        <authorList>
            <person name="Kallberg Y."/>
            <person name="Tangrot J."/>
            <person name="Rosling A."/>
        </authorList>
    </citation>
    <scope>NUCLEOTIDE SEQUENCE</scope>
    <source>
        <strain evidence="2">IN212</strain>
    </source>
</reference>
<protein>
    <submittedName>
        <fullName evidence="2">7758_t:CDS:1</fullName>
    </submittedName>
</protein>
<keyword evidence="3" id="KW-1185">Reference proteome</keyword>
<proteinExistence type="predicted"/>
<gene>
    <name evidence="2" type="ORF">RFULGI_LOCUS10600</name>
</gene>
<evidence type="ECO:0000313" key="2">
    <source>
        <dbReference type="EMBL" id="CAG8705714.1"/>
    </source>
</evidence>